<dbReference type="RefSeq" id="WP_198111859.1">
    <property type="nucleotide sequence ID" value="NZ_JAEDAK010000009.1"/>
</dbReference>
<sequence length="68" mass="7794">MTWPAQAVQGGRPVRFELCLNPDQDGYVLSYRSEDGELSGDTWHRSEAEARSVAEQDFNVRSEAWRHV</sequence>
<organism evidence="1 2">
    <name type="scientific">Inhella proteolytica</name>
    <dbReference type="NCBI Taxonomy" id="2795029"/>
    <lineage>
        <taxon>Bacteria</taxon>
        <taxon>Pseudomonadati</taxon>
        <taxon>Pseudomonadota</taxon>
        <taxon>Betaproteobacteria</taxon>
        <taxon>Burkholderiales</taxon>
        <taxon>Sphaerotilaceae</taxon>
        <taxon>Inhella</taxon>
    </lineage>
</organism>
<gene>
    <name evidence="1" type="ORF">I7X39_14385</name>
</gene>
<evidence type="ECO:0000313" key="2">
    <source>
        <dbReference type="Proteomes" id="UP000613266"/>
    </source>
</evidence>
<comment type="caution">
    <text evidence="1">The sequence shown here is derived from an EMBL/GenBank/DDBJ whole genome shotgun (WGS) entry which is preliminary data.</text>
</comment>
<evidence type="ECO:0000313" key="1">
    <source>
        <dbReference type="EMBL" id="MBH9578091.1"/>
    </source>
</evidence>
<dbReference type="Proteomes" id="UP000613266">
    <property type="component" value="Unassembled WGS sequence"/>
</dbReference>
<reference evidence="1" key="1">
    <citation type="submission" date="2020-12" db="EMBL/GenBank/DDBJ databases">
        <title>The genome sequence of Inhella sp. 1Y17.</title>
        <authorList>
            <person name="Liu Y."/>
        </authorList>
    </citation>
    <scope>NUCLEOTIDE SEQUENCE</scope>
    <source>
        <strain evidence="1">1Y17</strain>
    </source>
</reference>
<dbReference type="AlphaFoldDB" id="A0A931J228"/>
<dbReference type="EMBL" id="JAEDAK010000009">
    <property type="protein sequence ID" value="MBH9578091.1"/>
    <property type="molecule type" value="Genomic_DNA"/>
</dbReference>
<keyword evidence="2" id="KW-1185">Reference proteome</keyword>
<proteinExistence type="predicted"/>
<name>A0A931J228_9BURK</name>
<accession>A0A931J228</accession>
<protein>
    <submittedName>
        <fullName evidence="1">Uncharacterized protein</fullName>
    </submittedName>
</protein>